<dbReference type="GO" id="GO:0016758">
    <property type="term" value="F:hexosyltransferase activity"/>
    <property type="evidence" value="ECO:0007669"/>
    <property type="project" value="InterPro"/>
</dbReference>
<name>A0AA88YBG1_PINIB</name>
<dbReference type="GO" id="GO:0006493">
    <property type="term" value="P:protein O-linked glycosylation"/>
    <property type="evidence" value="ECO:0007669"/>
    <property type="project" value="TreeGrafter"/>
</dbReference>
<evidence type="ECO:0000256" key="8">
    <source>
        <dbReference type="ARBA" id="ARBA00023034"/>
    </source>
</evidence>
<proteinExistence type="inferred from homology"/>
<accession>A0AA88YBG1</accession>
<evidence type="ECO:0000256" key="1">
    <source>
        <dbReference type="ARBA" id="ARBA00004323"/>
    </source>
</evidence>
<reference evidence="12" key="1">
    <citation type="submission" date="2019-08" db="EMBL/GenBank/DDBJ databases">
        <title>The improved chromosome-level genome for the pearl oyster Pinctada fucata martensii using PacBio sequencing and Hi-C.</title>
        <authorList>
            <person name="Zheng Z."/>
        </authorList>
    </citation>
    <scope>NUCLEOTIDE SEQUENCE</scope>
    <source>
        <strain evidence="12">ZZ-2019</strain>
        <tissue evidence="12">Adductor muscle</tissue>
    </source>
</reference>
<evidence type="ECO:0000313" key="13">
    <source>
        <dbReference type="Proteomes" id="UP001186944"/>
    </source>
</evidence>
<comment type="similarity">
    <text evidence="2 11">Belongs to the glycosyltransferase 31 family.</text>
</comment>
<keyword evidence="5" id="KW-0812">Transmembrane</keyword>
<evidence type="ECO:0000256" key="10">
    <source>
        <dbReference type="ARBA" id="ARBA00023180"/>
    </source>
</evidence>
<protein>
    <recommendedName>
        <fullName evidence="11">Hexosyltransferase</fullName>
        <ecNumber evidence="11">2.4.1.-</ecNumber>
    </recommendedName>
</protein>
<evidence type="ECO:0000256" key="9">
    <source>
        <dbReference type="ARBA" id="ARBA00023136"/>
    </source>
</evidence>
<organism evidence="12 13">
    <name type="scientific">Pinctada imbricata</name>
    <name type="common">Atlantic pearl-oyster</name>
    <name type="synonym">Pinctada martensii</name>
    <dbReference type="NCBI Taxonomy" id="66713"/>
    <lineage>
        <taxon>Eukaryota</taxon>
        <taxon>Metazoa</taxon>
        <taxon>Spiralia</taxon>
        <taxon>Lophotrochozoa</taxon>
        <taxon>Mollusca</taxon>
        <taxon>Bivalvia</taxon>
        <taxon>Autobranchia</taxon>
        <taxon>Pteriomorphia</taxon>
        <taxon>Pterioida</taxon>
        <taxon>Pterioidea</taxon>
        <taxon>Pteriidae</taxon>
        <taxon>Pinctada</taxon>
    </lineage>
</organism>
<dbReference type="EMBL" id="VSWD01000005">
    <property type="protein sequence ID" value="KAK3102004.1"/>
    <property type="molecule type" value="Genomic_DNA"/>
</dbReference>
<keyword evidence="10" id="KW-0325">Glycoprotein</keyword>
<evidence type="ECO:0000256" key="6">
    <source>
        <dbReference type="ARBA" id="ARBA00022968"/>
    </source>
</evidence>
<keyword evidence="4" id="KW-0808">Transferase</keyword>
<dbReference type="PANTHER" id="PTHR11214">
    <property type="entry name" value="BETA-1,3-N-ACETYLGLUCOSAMINYLTRANSFERASE"/>
    <property type="match status" value="1"/>
</dbReference>
<dbReference type="Pfam" id="PF01762">
    <property type="entry name" value="Galactosyl_T"/>
    <property type="match status" value="1"/>
</dbReference>
<evidence type="ECO:0000313" key="12">
    <source>
        <dbReference type="EMBL" id="KAK3102004.1"/>
    </source>
</evidence>
<dbReference type="SUPFAM" id="SSF53448">
    <property type="entry name" value="Nucleotide-diphospho-sugar transferases"/>
    <property type="match status" value="1"/>
</dbReference>
<dbReference type="InterPro" id="IPR029044">
    <property type="entry name" value="Nucleotide-diphossugar_trans"/>
</dbReference>
<comment type="caution">
    <text evidence="12">The sequence shown here is derived from an EMBL/GenBank/DDBJ whole genome shotgun (WGS) entry which is preliminary data.</text>
</comment>
<dbReference type="InterPro" id="IPR002659">
    <property type="entry name" value="Glyco_trans_31"/>
</dbReference>
<dbReference type="EC" id="2.4.1.-" evidence="11"/>
<comment type="subcellular location">
    <subcellularLocation>
        <location evidence="1 11">Golgi apparatus membrane</location>
        <topology evidence="1 11">Single-pass type II membrane protein</topology>
    </subcellularLocation>
</comment>
<sequence>MSLEEGFRYPLDVNMTELAERRMRNEIIKHRIINHHPFHYIYNPKSLCSPGSTFIGLPLLILIKSSVRRYRLREVIRNTWGQKVKSRAIFKMAFLLGFLPSYQYIIDNEHYVHEDIIQENFIDAYWNNTHKTIMAFNWASQYCSHARTVLFLDDDMFVNLDNLENYVSEIDENRSEDLFSGILAERGIPVNDVMSKWFVSIHDYPYDYYPDYLAGSAIFVSMSVVKRFQAVFPYVRYFGIDDVYLGIVANKLDIVPTETANLDNTNLRNFQNLSILIANHGFDDPDLYVRTYTNLISDVP</sequence>
<evidence type="ECO:0000256" key="5">
    <source>
        <dbReference type="ARBA" id="ARBA00022692"/>
    </source>
</evidence>
<dbReference type="GO" id="GO:0000139">
    <property type="term" value="C:Golgi membrane"/>
    <property type="evidence" value="ECO:0007669"/>
    <property type="project" value="UniProtKB-SubCell"/>
</dbReference>
<dbReference type="FunFam" id="3.90.550.50:FF:000001">
    <property type="entry name" value="Hexosyltransferase"/>
    <property type="match status" value="1"/>
</dbReference>
<keyword evidence="7" id="KW-1133">Transmembrane helix</keyword>
<evidence type="ECO:0000256" key="11">
    <source>
        <dbReference type="RuleBase" id="RU363063"/>
    </source>
</evidence>
<dbReference type="GO" id="GO:0008194">
    <property type="term" value="F:UDP-glycosyltransferase activity"/>
    <property type="evidence" value="ECO:0007669"/>
    <property type="project" value="TreeGrafter"/>
</dbReference>
<keyword evidence="8 11" id="KW-0333">Golgi apparatus</keyword>
<evidence type="ECO:0000256" key="3">
    <source>
        <dbReference type="ARBA" id="ARBA00022676"/>
    </source>
</evidence>
<gene>
    <name evidence="12" type="ORF">FSP39_008042</name>
</gene>
<dbReference type="Gene3D" id="3.90.550.50">
    <property type="match status" value="1"/>
</dbReference>
<dbReference type="AlphaFoldDB" id="A0AA88YBG1"/>
<keyword evidence="9" id="KW-0472">Membrane</keyword>
<keyword evidence="3 11" id="KW-0328">Glycosyltransferase</keyword>
<dbReference type="PANTHER" id="PTHR11214:SF349">
    <property type="entry name" value="BETA-1,3-GALACTOSYLTRANSFERASE BRN"/>
    <property type="match status" value="1"/>
</dbReference>
<evidence type="ECO:0000256" key="7">
    <source>
        <dbReference type="ARBA" id="ARBA00022989"/>
    </source>
</evidence>
<keyword evidence="6" id="KW-0735">Signal-anchor</keyword>
<evidence type="ECO:0000256" key="2">
    <source>
        <dbReference type="ARBA" id="ARBA00008661"/>
    </source>
</evidence>
<evidence type="ECO:0000256" key="4">
    <source>
        <dbReference type="ARBA" id="ARBA00022679"/>
    </source>
</evidence>
<dbReference type="Proteomes" id="UP001186944">
    <property type="component" value="Unassembled WGS sequence"/>
</dbReference>
<keyword evidence="13" id="KW-1185">Reference proteome</keyword>